<accession>A0A372ELX8</accession>
<dbReference type="PANTHER" id="PTHR34933:SF3">
    <property type="entry name" value="FLAGELLAR L-RING PROTEIN"/>
    <property type="match status" value="1"/>
</dbReference>
<feature type="chain" id="PRO_5016728866" description="Flagellar L-ring protein" evidence="10">
    <location>
        <begin position="19"/>
        <end position="233"/>
    </location>
</feature>
<evidence type="ECO:0000256" key="4">
    <source>
        <dbReference type="ARBA" id="ARBA00011439"/>
    </source>
</evidence>
<dbReference type="GO" id="GO:0009427">
    <property type="term" value="C:bacterial-type flagellum basal body, distal rod, L ring"/>
    <property type="evidence" value="ECO:0007669"/>
    <property type="project" value="InterPro"/>
</dbReference>
<dbReference type="PRINTS" id="PR01008">
    <property type="entry name" value="FLGLRINGFLGH"/>
</dbReference>
<dbReference type="RefSeq" id="WP_116958442.1">
    <property type="nucleotide sequence ID" value="NZ_QVLS01000003.1"/>
</dbReference>
<keyword evidence="11" id="KW-0966">Cell projection</keyword>
<evidence type="ECO:0000256" key="8">
    <source>
        <dbReference type="ARBA" id="ARBA00023237"/>
    </source>
</evidence>
<keyword evidence="6 9" id="KW-0472">Membrane</keyword>
<dbReference type="HAMAP" id="MF_00415">
    <property type="entry name" value="FlgH"/>
    <property type="match status" value="1"/>
</dbReference>
<keyword evidence="8 9" id="KW-0998">Cell outer membrane</keyword>
<evidence type="ECO:0000313" key="12">
    <source>
        <dbReference type="Proteomes" id="UP000261931"/>
    </source>
</evidence>
<evidence type="ECO:0000256" key="5">
    <source>
        <dbReference type="ARBA" id="ARBA00022729"/>
    </source>
</evidence>
<evidence type="ECO:0000256" key="10">
    <source>
        <dbReference type="SAM" id="SignalP"/>
    </source>
</evidence>
<evidence type="ECO:0000256" key="1">
    <source>
        <dbReference type="ARBA" id="ARBA00002591"/>
    </source>
</evidence>
<sequence length="233" mass="24716">MCRRLALWVLFSTLAVLASGCQTLRNEPVVDLVPAKPVQYVQQEQALQVASAAPTGGLFRAATYRPAFEDPRARLPGDIITVQITERVTASQNSSASIDRSADASASISAIPLFGGTTPWSKANLGAQSSNNFKGDGATSSNNNFSGSITATVQEVLPNGHLRIVGEKQIGVNANVDVMRFSGTVDPRSIRPGNVVPSTQVADARIESRSRGAQGEAMSIGWLARFFLSVLPF</sequence>
<comment type="caution">
    <text evidence="11">The sequence shown here is derived from an EMBL/GenBank/DDBJ whole genome shotgun (WGS) entry which is preliminary data.</text>
</comment>
<dbReference type="GO" id="GO:0009279">
    <property type="term" value="C:cell outer membrane"/>
    <property type="evidence" value="ECO:0007669"/>
    <property type="project" value="UniProtKB-SubCell"/>
</dbReference>
<feature type="signal peptide" evidence="10">
    <location>
        <begin position="1"/>
        <end position="18"/>
    </location>
</feature>
<dbReference type="Proteomes" id="UP000261931">
    <property type="component" value="Unassembled WGS sequence"/>
</dbReference>
<name>A0A372ELX8_9BURK</name>
<evidence type="ECO:0000256" key="6">
    <source>
        <dbReference type="ARBA" id="ARBA00023136"/>
    </source>
</evidence>
<comment type="subunit">
    <text evidence="4 9">The basal body constitutes a major portion of the flagellar organelle and consists of four rings (L,P,S, and M) mounted on a central rod.</text>
</comment>
<dbReference type="GO" id="GO:0003774">
    <property type="term" value="F:cytoskeletal motor activity"/>
    <property type="evidence" value="ECO:0007669"/>
    <property type="project" value="InterPro"/>
</dbReference>
<protein>
    <recommendedName>
        <fullName evidence="9">Flagellar L-ring protein</fullName>
    </recommendedName>
    <alternativeName>
        <fullName evidence="9">Basal body L-ring protein</fullName>
    </alternativeName>
</protein>
<evidence type="ECO:0000256" key="2">
    <source>
        <dbReference type="ARBA" id="ARBA00004370"/>
    </source>
</evidence>
<dbReference type="PROSITE" id="PS51257">
    <property type="entry name" value="PROKAR_LIPOPROTEIN"/>
    <property type="match status" value="1"/>
</dbReference>
<comment type="function">
    <text evidence="1 9">Assembles around the rod to form the L-ring and probably protects the motor/basal body from shearing forces during rotation.</text>
</comment>
<gene>
    <name evidence="9" type="primary">flgH</name>
    <name evidence="11" type="ORF">DY262_08220</name>
</gene>
<keyword evidence="12" id="KW-1185">Reference proteome</keyword>
<dbReference type="EMBL" id="QVLS01000003">
    <property type="protein sequence ID" value="RFP80412.1"/>
    <property type="molecule type" value="Genomic_DNA"/>
</dbReference>
<dbReference type="AlphaFoldDB" id="A0A372ELX8"/>
<dbReference type="InterPro" id="IPR000527">
    <property type="entry name" value="Flag_Lring"/>
</dbReference>
<keyword evidence="11" id="KW-0969">Cilium</keyword>
<evidence type="ECO:0000313" key="11">
    <source>
        <dbReference type="EMBL" id="RFP80412.1"/>
    </source>
</evidence>
<proteinExistence type="inferred from homology"/>
<reference evidence="11 12" key="1">
    <citation type="submission" date="2018-08" db="EMBL/GenBank/DDBJ databases">
        <title>Hydrogenophaga sp. LA-38 isolated from sludge.</title>
        <authorList>
            <person name="Im W.-T."/>
        </authorList>
    </citation>
    <scope>NUCLEOTIDE SEQUENCE [LARGE SCALE GENOMIC DNA]</scope>
    <source>
        <strain evidence="11 12">LA-38</strain>
    </source>
</reference>
<dbReference type="PANTHER" id="PTHR34933">
    <property type="entry name" value="FLAGELLAR L-RING PROTEIN"/>
    <property type="match status" value="1"/>
</dbReference>
<organism evidence="11 12">
    <name type="scientific">Hydrogenophaga borbori</name>
    <dbReference type="NCBI Taxonomy" id="2294117"/>
    <lineage>
        <taxon>Bacteria</taxon>
        <taxon>Pseudomonadati</taxon>
        <taxon>Pseudomonadota</taxon>
        <taxon>Betaproteobacteria</taxon>
        <taxon>Burkholderiales</taxon>
        <taxon>Comamonadaceae</taxon>
        <taxon>Hydrogenophaga</taxon>
    </lineage>
</organism>
<evidence type="ECO:0000256" key="7">
    <source>
        <dbReference type="ARBA" id="ARBA00023143"/>
    </source>
</evidence>
<evidence type="ECO:0000256" key="9">
    <source>
        <dbReference type="HAMAP-Rule" id="MF_00415"/>
    </source>
</evidence>
<evidence type="ECO:0000256" key="3">
    <source>
        <dbReference type="ARBA" id="ARBA00006929"/>
    </source>
</evidence>
<comment type="similarity">
    <text evidence="3 9">Belongs to the FlgH family.</text>
</comment>
<keyword evidence="7 9" id="KW-0975">Bacterial flagellum</keyword>
<keyword evidence="11" id="KW-0282">Flagellum</keyword>
<dbReference type="GO" id="GO:0071973">
    <property type="term" value="P:bacterial-type flagellum-dependent cell motility"/>
    <property type="evidence" value="ECO:0007669"/>
    <property type="project" value="InterPro"/>
</dbReference>
<dbReference type="Pfam" id="PF02107">
    <property type="entry name" value="FlgH"/>
    <property type="match status" value="1"/>
</dbReference>
<comment type="subcellular location">
    <subcellularLocation>
        <location evidence="9">Cell outer membrane</location>
        <topology evidence="9">Lipid-anchor</topology>
    </subcellularLocation>
    <subcellularLocation>
        <location evidence="9">Bacterial flagellum basal body</location>
    </subcellularLocation>
    <subcellularLocation>
        <location evidence="2">Membrane</location>
    </subcellularLocation>
</comment>
<keyword evidence="5 9" id="KW-0732">Signal</keyword>
<keyword evidence="9" id="KW-0449">Lipoprotein</keyword>